<gene>
    <name evidence="1" type="ORF">ARMSODRAFT_985926</name>
</gene>
<proteinExistence type="predicted"/>
<dbReference type="SUPFAM" id="SSF56112">
    <property type="entry name" value="Protein kinase-like (PK-like)"/>
    <property type="match status" value="1"/>
</dbReference>
<organism evidence="1 2">
    <name type="scientific">Armillaria solidipes</name>
    <dbReference type="NCBI Taxonomy" id="1076256"/>
    <lineage>
        <taxon>Eukaryota</taxon>
        <taxon>Fungi</taxon>
        <taxon>Dikarya</taxon>
        <taxon>Basidiomycota</taxon>
        <taxon>Agaricomycotina</taxon>
        <taxon>Agaricomycetes</taxon>
        <taxon>Agaricomycetidae</taxon>
        <taxon>Agaricales</taxon>
        <taxon>Marasmiineae</taxon>
        <taxon>Physalacriaceae</taxon>
        <taxon>Armillaria</taxon>
    </lineage>
</organism>
<name>A0A2H3CFC1_9AGAR</name>
<sequence>MGSNVDAQMRTGRTRLLHGEIFWNEYAAWLKECGYELRPRLRPGWIPSWTVTKKEPYECEDSSFGTRNYAFMDAKDASTGHVVAMKRINQQNYPNELAIATFLTSEEKSSDRRNHCVPILRILPVPNEEGPIIIFRTISEGVQFFREILEFIHHNRVAHYDGGFTNHMMDATSMYGPDSFHPDQMDLKYDFSSRARHRSRTERPPKYYFIDFGLSFLYKPDELPATTKRRPKHDPFAVDIYYLGNAFRAFLRRLRGMKGFEFMEPLIAAMAESDLAKRIKIDEAVEKSLSAMTLRSRVVYNTDFTIFRPFKAIGLIARGIPAIPTPLSQ</sequence>
<keyword evidence="2" id="KW-1185">Reference proteome</keyword>
<protein>
    <recommendedName>
        <fullName evidence="3">Protein kinase domain-containing protein</fullName>
    </recommendedName>
</protein>
<dbReference type="EMBL" id="KZ293418">
    <property type="protein sequence ID" value="PBK74843.1"/>
    <property type="molecule type" value="Genomic_DNA"/>
</dbReference>
<reference evidence="2" key="1">
    <citation type="journal article" date="2017" name="Nat. Ecol. Evol.">
        <title>Genome expansion and lineage-specific genetic innovations in the forest pathogenic fungi Armillaria.</title>
        <authorList>
            <person name="Sipos G."/>
            <person name="Prasanna A.N."/>
            <person name="Walter M.C."/>
            <person name="O'Connor E."/>
            <person name="Balint B."/>
            <person name="Krizsan K."/>
            <person name="Kiss B."/>
            <person name="Hess J."/>
            <person name="Varga T."/>
            <person name="Slot J."/>
            <person name="Riley R."/>
            <person name="Boka B."/>
            <person name="Rigling D."/>
            <person name="Barry K."/>
            <person name="Lee J."/>
            <person name="Mihaltcheva S."/>
            <person name="LaButti K."/>
            <person name="Lipzen A."/>
            <person name="Waldron R."/>
            <person name="Moloney N.M."/>
            <person name="Sperisen C."/>
            <person name="Kredics L."/>
            <person name="Vagvoelgyi C."/>
            <person name="Patrignani A."/>
            <person name="Fitzpatrick D."/>
            <person name="Nagy I."/>
            <person name="Doyle S."/>
            <person name="Anderson J.B."/>
            <person name="Grigoriev I.V."/>
            <person name="Gueldener U."/>
            <person name="Muensterkoetter M."/>
            <person name="Nagy L.G."/>
        </authorList>
    </citation>
    <scope>NUCLEOTIDE SEQUENCE [LARGE SCALE GENOMIC DNA]</scope>
    <source>
        <strain evidence="2">28-4</strain>
    </source>
</reference>
<evidence type="ECO:0000313" key="2">
    <source>
        <dbReference type="Proteomes" id="UP000218334"/>
    </source>
</evidence>
<dbReference type="AlphaFoldDB" id="A0A2H3CFC1"/>
<evidence type="ECO:0008006" key="3">
    <source>
        <dbReference type="Google" id="ProtNLM"/>
    </source>
</evidence>
<dbReference type="InterPro" id="IPR011009">
    <property type="entry name" value="Kinase-like_dom_sf"/>
</dbReference>
<dbReference type="STRING" id="1076256.A0A2H3CFC1"/>
<accession>A0A2H3CFC1</accession>
<dbReference type="Proteomes" id="UP000218334">
    <property type="component" value="Unassembled WGS sequence"/>
</dbReference>
<evidence type="ECO:0000313" key="1">
    <source>
        <dbReference type="EMBL" id="PBK74843.1"/>
    </source>
</evidence>